<reference evidence="2" key="1">
    <citation type="submission" date="2014-09" db="EMBL/GenBank/DDBJ databases">
        <authorList>
            <person name="Magalhaes I.L.F."/>
            <person name="Oliveira U."/>
            <person name="Santos F.R."/>
            <person name="Vidigal T.H.D.A."/>
            <person name="Brescovit A.D."/>
            <person name="Santos A.J."/>
        </authorList>
    </citation>
    <scope>NUCLEOTIDE SEQUENCE</scope>
    <source>
        <tissue evidence="2">Shoot tissue taken approximately 20 cm above the soil surface</tissue>
    </source>
</reference>
<feature type="region of interest" description="Disordered" evidence="1">
    <location>
        <begin position="71"/>
        <end position="94"/>
    </location>
</feature>
<sequence>MSGSMSISTTSCTSFSVMLSVVDCPFSDVTLSFSGRFPFLFSSTPGSSWLDISVLGSSCRGGSCFSFSRNTSIPTSDSSSSTAEVSAPFMPYAE</sequence>
<reference evidence="2" key="2">
    <citation type="journal article" date="2015" name="Data Brief">
        <title>Shoot transcriptome of the giant reed, Arundo donax.</title>
        <authorList>
            <person name="Barrero R.A."/>
            <person name="Guerrero F.D."/>
            <person name="Moolhuijzen P."/>
            <person name="Goolsby J.A."/>
            <person name="Tidwell J."/>
            <person name="Bellgard S.E."/>
            <person name="Bellgard M.I."/>
        </authorList>
    </citation>
    <scope>NUCLEOTIDE SEQUENCE</scope>
    <source>
        <tissue evidence="2">Shoot tissue taken approximately 20 cm above the soil surface</tissue>
    </source>
</reference>
<evidence type="ECO:0000313" key="2">
    <source>
        <dbReference type="EMBL" id="JAD61924.1"/>
    </source>
</evidence>
<feature type="compositionally biased region" description="Low complexity" evidence="1">
    <location>
        <begin position="71"/>
        <end position="86"/>
    </location>
</feature>
<organism evidence="2">
    <name type="scientific">Arundo donax</name>
    <name type="common">Giant reed</name>
    <name type="synonym">Donax arundinaceus</name>
    <dbReference type="NCBI Taxonomy" id="35708"/>
    <lineage>
        <taxon>Eukaryota</taxon>
        <taxon>Viridiplantae</taxon>
        <taxon>Streptophyta</taxon>
        <taxon>Embryophyta</taxon>
        <taxon>Tracheophyta</taxon>
        <taxon>Spermatophyta</taxon>
        <taxon>Magnoliopsida</taxon>
        <taxon>Liliopsida</taxon>
        <taxon>Poales</taxon>
        <taxon>Poaceae</taxon>
        <taxon>PACMAD clade</taxon>
        <taxon>Arundinoideae</taxon>
        <taxon>Arundineae</taxon>
        <taxon>Arundo</taxon>
    </lineage>
</organism>
<accession>A0A0A9BD67</accession>
<proteinExistence type="predicted"/>
<evidence type="ECO:0000256" key="1">
    <source>
        <dbReference type="SAM" id="MobiDB-lite"/>
    </source>
</evidence>
<name>A0A0A9BD67_ARUDO</name>
<protein>
    <submittedName>
        <fullName evidence="2">Uncharacterized protein</fullName>
    </submittedName>
</protein>
<dbReference type="AlphaFoldDB" id="A0A0A9BD67"/>
<dbReference type="EMBL" id="GBRH01235971">
    <property type="protein sequence ID" value="JAD61924.1"/>
    <property type="molecule type" value="Transcribed_RNA"/>
</dbReference>